<proteinExistence type="predicted"/>
<evidence type="ECO:0000313" key="3">
    <source>
        <dbReference type="EMBL" id="MCQ8773360.1"/>
    </source>
</evidence>
<dbReference type="AlphaFoldDB" id="A0A9X2LPT0"/>
<evidence type="ECO:0000313" key="4">
    <source>
        <dbReference type="Proteomes" id="UP001142374"/>
    </source>
</evidence>
<feature type="region of interest" description="Disordered" evidence="1">
    <location>
        <begin position="1"/>
        <end position="25"/>
    </location>
</feature>
<keyword evidence="4" id="KW-1185">Reference proteome</keyword>
<reference evidence="3" key="1">
    <citation type="submission" date="2022-06" db="EMBL/GenBank/DDBJ databases">
        <title>WGS of actinobacteria.</title>
        <authorList>
            <person name="Thawai C."/>
        </authorList>
    </citation>
    <scope>NUCLEOTIDE SEQUENCE</scope>
    <source>
        <strain evidence="3">AA8</strain>
    </source>
</reference>
<sequence length="429" mass="44080">MTTPHPDAPGEAPSPDGSGCAQRWRPEVFAPFAEGPGVVFARTAARSPEFGRTSASGAARVLIGAAAGDDRADVALRARGELLERMGNVLAGRAAESAARWVGDHDGWRRRGVPALDPAELGDGTGGTGARAVRQLWVPARSALTGAELLVPAGEVFLQHRPPPGCGTTSGAGSTGLGARPDREAAAGHAALELLERDVIRRSWYGPGAPPPRAAPADDLLPGPLRLLLTALDLRAALLTLPAPAGTECAVVCVHGGPPPGRPGQSFGARCARAGDRAATVARAAYEALMVRWSMTSPVALRTWEGWGGRTPPRTALEHALWAFHGQDALGRWTGRVGRGTRPGDPVDGPGGAVRAPYEQGAGDRRPAGPHGGLAALAAHTGGDVLLVDTDTPGIRAEGVRVVRVIAPGARPLPADDSRMPGALPHPFG</sequence>
<comment type="caution">
    <text evidence="3">The sequence shown here is derived from an EMBL/GenBank/DDBJ whole genome shotgun (WGS) entry which is preliminary data.</text>
</comment>
<dbReference type="InterPro" id="IPR003776">
    <property type="entry name" value="YcaO-like_dom"/>
</dbReference>
<dbReference type="EMBL" id="JANIID010000029">
    <property type="protein sequence ID" value="MCQ8773360.1"/>
    <property type="molecule type" value="Genomic_DNA"/>
</dbReference>
<feature type="region of interest" description="Disordered" evidence="1">
    <location>
        <begin position="334"/>
        <end position="374"/>
    </location>
</feature>
<dbReference type="Pfam" id="PF02624">
    <property type="entry name" value="YcaO"/>
    <property type="match status" value="1"/>
</dbReference>
<evidence type="ECO:0000259" key="2">
    <source>
        <dbReference type="PROSITE" id="PS51664"/>
    </source>
</evidence>
<protein>
    <submittedName>
        <fullName evidence="3">YcaO-like family protein</fullName>
    </submittedName>
</protein>
<gene>
    <name evidence="3" type="ORF">NQU55_26910</name>
</gene>
<dbReference type="Proteomes" id="UP001142374">
    <property type="component" value="Unassembled WGS sequence"/>
</dbReference>
<evidence type="ECO:0000256" key="1">
    <source>
        <dbReference type="SAM" id="MobiDB-lite"/>
    </source>
</evidence>
<name>A0A9X2LPT0_9ACTN</name>
<organism evidence="3 4">
    <name type="scientific">Streptomyces telluris</name>
    <dbReference type="NCBI Taxonomy" id="2720021"/>
    <lineage>
        <taxon>Bacteria</taxon>
        <taxon>Bacillati</taxon>
        <taxon>Actinomycetota</taxon>
        <taxon>Actinomycetes</taxon>
        <taxon>Kitasatosporales</taxon>
        <taxon>Streptomycetaceae</taxon>
        <taxon>Streptomyces</taxon>
    </lineage>
</organism>
<dbReference type="Gene3D" id="3.30.1330.230">
    <property type="match status" value="1"/>
</dbReference>
<dbReference type="RefSeq" id="WP_168093839.1">
    <property type="nucleotide sequence ID" value="NZ_JAATER010000182.1"/>
</dbReference>
<feature type="domain" description="YcaO" evidence="2">
    <location>
        <begin position="64"/>
        <end position="429"/>
    </location>
</feature>
<accession>A0A9X2LPT0</accession>
<dbReference type="PROSITE" id="PS51664">
    <property type="entry name" value="YCAO"/>
    <property type="match status" value="1"/>
</dbReference>